<feature type="transmembrane region" description="Helical" evidence="10">
    <location>
        <begin position="335"/>
        <end position="360"/>
    </location>
</feature>
<feature type="domain" description="Major facilitator superfamily (MFS) profile" evidence="11">
    <location>
        <begin position="4"/>
        <end position="387"/>
    </location>
</feature>
<dbReference type="Pfam" id="PF07690">
    <property type="entry name" value="MFS_1"/>
    <property type="match status" value="1"/>
</dbReference>
<evidence type="ECO:0000259" key="11">
    <source>
        <dbReference type="PROSITE" id="PS50850"/>
    </source>
</evidence>
<dbReference type="InterPro" id="IPR036259">
    <property type="entry name" value="MFS_trans_sf"/>
</dbReference>
<keyword evidence="6" id="KW-1003">Cell membrane</keyword>
<comment type="similarity">
    <text evidence="3 10">Belongs to the major facilitator superfamily. Bcr/CmlA family.</text>
</comment>
<comment type="subcellular location">
    <subcellularLocation>
        <location evidence="10">Cell inner membrane</location>
        <topology evidence="10">Multi-pass membrane protein</topology>
    </subcellularLocation>
    <subcellularLocation>
        <location evidence="2">Cell membrane</location>
        <topology evidence="2">Multi-pass membrane protein</topology>
    </subcellularLocation>
</comment>
<evidence type="ECO:0000256" key="7">
    <source>
        <dbReference type="ARBA" id="ARBA00022692"/>
    </source>
</evidence>
<dbReference type="Proteomes" id="UP001164712">
    <property type="component" value="Chromosome"/>
</dbReference>
<dbReference type="NCBIfam" id="TIGR00710">
    <property type="entry name" value="efflux_Bcr_CflA"/>
    <property type="match status" value="1"/>
</dbReference>
<comment type="similarity">
    <text evidence="4">Belongs to the major facilitator superfamily. TCR/Tet family.</text>
</comment>
<keyword evidence="5 10" id="KW-0813">Transport</keyword>
<name>A0ABY7HSC7_9GAMM</name>
<protein>
    <recommendedName>
        <fullName evidence="10">Bcr/CflA family efflux transporter</fullName>
    </recommendedName>
</protein>
<comment type="caution">
    <text evidence="10">Lacks conserved residue(s) required for the propagation of feature annotation.</text>
</comment>
<feature type="transmembrane region" description="Helical" evidence="10">
    <location>
        <begin position="366"/>
        <end position="382"/>
    </location>
</feature>
<reference evidence="12" key="1">
    <citation type="submission" date="2022-12" db="EMBL/GenBank/DDBJ databases">
        <title>Complete genome sequence of an Australian strain of Rouxiella badensis DAR84756 and resolution of the R. badensis DSM100043 and R. chamberiensis DSM28324 genomes.</title>
        <authorList>
            <person name="Paul S."/>
            <person name="Anderson P.J."/>
            <person name="Maynard G."/>
            <person name="Dyall-Smith M."/>
            <person name="Kudinha T."/>
        </authorList>
    </citation>
    <scope>NUCLEOTIDE SEQUENCE</scope>
    <source>
        <strain evidence="12">DSM 28324</strain>
    </source>
</reference>
<evidence type="ECO:0000256" key="3">
    <source>
        <dbReference type="ARBA" id="ARBA00006236"/>
    </source>
</evidence>
<sequence length="397" mass="41858">MQKFLFLLLTLVLLGPLGIDLYLPAIPAIAKGLNSSESVIQSSISLFILVLGLGQLLAGPLVDRYGRRPVALAGLVLYLVGVALAATAVNATLFMTSRVVQSLAVCCTSVVIFSSVRDRLEGEEAARAFGFLNGTLNIVPALAPLIGGLIAQYFGWRAPFWALFGYTLMTLLLVLAFLPETRPAHTKQVGSLPLRQYLRILRDGNFLNFALVNAGAMGMALTYVSLAPTVLMTQGGLSPLQFSLVFGANGFWIMLMSYIANRIIRKVGRPVCLAIGGIFMLVGGVGLFAGLALLTPETQLATWVYMLPVASACAGLAFVIGPATSYALEPYSSEAGIASALVGFVQMAGGAGLGLVAMALPLPPKASLALVMLTAFILAWTAKMRSRKMKGKIASVA</sequence>
<evidence type="ECO:0000256" key="6">
    <source>
        <dbReference type="ARBA" id="ARBA00022475"/>
    </source>
</evidence>
<evidence type="ECO:0000256" key="5">
    <source>
        <dbReference type="ARBA" id="ARBA00022448"/>
    </source>
</evidence>
<evidence type="ECO:0000256" key="2">
    <source>
        <dbReference type="ARBA" id="ARBA00004651"/>
    </source>
</evidence>
<dbReference type="InterPro" id="IPR011701">
    <property type="entry name" value="MFS"/>
</dbReference>
<dbReference type="PROSITE" id="PS50850">
    <property type="entry name" value="MFS"/>
    <property type="match status" value="1"/>
</dbReference>
<keyword evidence="13" id="KW-1185">Reference proteome</keyword>
<keyword evidence="10" id="KW-0997">Cell inner membrane</keyword>
<dbReference type="PROSITE" id="PS00216">
    <property type="entry name" value="SUGAR_TRANSPORT_1"/>
    <property type="match status" value="1"/>
</dbReference>
<evidence type="ECO:0000256" key="9">
    <source>
        <dbReference type="ARBA" id="ARBA00023136"/>
    </source>
</evidence>
<dbReference type="CDD" id="cd17320">
    <property type="entry name" value="MFS_MdfA_MDR_like"/>
    <property type="match status" value="1"/>
</dbReference>
<comment type="function">
    <text evidence="1">Resistance to tetracycline by an active tetracycline efflux. This is an energy-dependent process that decreases the accumulation of the antibiotic in whole cells. This protein functions as a metal-tetracycline/H(+) antiporter.</text>
</comment>
<dbReference type="RefSeq" id="WP_045048118.1">
    <property type="nucleotide sequence ID" value="NZ_CP114058.1"/>
</dbReference>
<evidence type="ECO:0000256" key="10">
    <source>
        <dbReference type="RuleBase" id="RU365088"/>
    </source>
</evidence>
<gene>
    <name evidence="12" type="ORF">O1V66_05510</name>
</gene>
<feature type="transmembrane region" description="Helical" evidence="10">
    <location>
        <begin position="128"/>
        <end position="154"/>
    </location>
</feature>
<evidence type="ECO:0000313" key="13">
    <source>
        <dbReference type="Proteomes" id="UP001164712"/>
    </source>
</evidence>
<evidence type="ECO:0000313" key="12">
    <source>
        <dbReference type="EMBL" id="WAT02123.1"/>
    </source>
</evidence>
<dbReference type="InterPro" id="IPR020846">
    <property type="entry name" value="MFS_dom"/>
</dbReference>
<dbReference type="SUPFAM" id="SSF103473">
    <property type="entry name" value="MFS general substrate transporter"/>
    <property type="match status" value="1"/>
</dbReference>
<evidence type="ECO:0000256" key="8">
    <source>
        <dbReference type="ARBA" id="ARBA00022989"/>
    </source>
</evidence>
<dbReference type="PRINTS" id="PR01035">
    <property type="entry name" value="TCRTETA"/>
</dbReference>
<feature type="transmembrane region" description="Helical" evidence="10">
    <location>
        <begin position="160"/>
        <end position="178"/>
    </location>
</feature>
<keyword evidence="8 10" id="KW-1133">Transmembrane helix</keyword>
<dbReference type="InterPro" id="IPR004812">
    <property type="entry name" value="Efflux_drug-R_Bcr/CmlA"/>
</dbReference>
<evidence type="ECO:0000256" key="1">
    <source>
        <dbReference type="ARBA" id="ARBA00003279"/>
    </source>
</evidence>
<keyword evidence="9 10" id="KW-0472">Membrane</keyword>
<dbReference type="InterPro" id="IPR001958">
    <property type="entry name" value="Tet-R_TetA/multi-R_MdtG-like"/>
</dbReference>
<feature type="transmembrane region" description="Helical" evidence="10">
    <location>
        <begin position="206"/>
        <end position="226"/>
    </location>
</feature>
<accession>A0ABY7HSC7</accession>
<dbReference type="InterPro" id="IPR005829">
    <property type="entry name" value="Sugar_transporter_CS"/>
</dbReference>
<evidence type="ECO:0000256" key="4">
    <source>
        <dbReference type="ARBA" id="ARBA00007520"/>
    </source>
</evidence>
<keyword evidence="7 10" id="KW-0812">Transmembrane</keyword>
<organism evidence="12 13">
    <name type="scientific">Rouxiella chamberiensis</name>
    <dbReference type="NCBI Taxonomy" id="1513468"/>
    <lineage>
        <taxon>Bacteria</taxon>
        <taxon>Pseudomonadati</taxon>
        <taxon>Pseudomonadota</taxon>
        <taxon>Gammaproteobacteria</taxon>
        <taxon>Enterobacterales</taxon>
        <taxon>Yersiniaceae</taxon>
        <taxon>Rouxiella</taxon>
    </lineage>
</organism>
<dbReference type="EMBL" id="CP114058">
    <property type="protein sequence ID" value="WAT02123.1"/>
    <property type="molecule type" value="Genomic_DNA"/>
</dbReference>
<proteinExistence type="inferred from homology"/>
<feature type="transmembrane region" description="Helical" evidence="10">
    <location>
        <begin position="238"/>
        <end position="259"/>
    </location>
</feature>
<feature type="transmembrane region" description="Helical" evidence="10">
    <location>
        <begin position="99"/>
        <end position="116"/>
    </location>
</feature>
<feature type="transmembrane region" description="Helical" evidence="10">
    <location>
        <begin position="300"/>
        <end position="323"/>
    </location>
</feature>
<dbReference type="PANTHER" id="PTHR23502">
    <property type="entry name" value="MAJOR FACILITATOR SUPERFAMILY"/>
    <property type="match status" value="1"/>
</dbReference>
<feature type="transmembrane region" description="Helical" evidence="10">
    <location>
        <begin position="271"/>
        <end position="294"/>
    </location>
</feature>
<feature type="transmembrane region" description="Helical" evidence="10">
    <location>
        <begin position="42"/>
        <end position="62"/>
    </location>
</feature>
<dbReference type="Gene3D" id="1.20.1720.10">
    <property type="entry name" value="Multidrug resistance protein D"/>
    <property type="match status" value="1"/>
</dbReference>
<feature type="transmembrane region" description="Helical" evidence="10">
    <location>
        <begin position="69"/>
        <end position="93"/>
    </location>
</feature>
<dbReference type="PANTHER" id="PTHR23502:SF70">
    <property type="entry name" value="BCR_CFLA FAMILY EFFLUX TRANSPORTER"/>
    <property type="match status" value="1"/>
</dbReference>